<name>A0A9R0ZG81_TRITD</name>
<evidence type="ECO:0000313" key="1">
    <source>
        <dbReference type="EMBL" id="VAI76290.1"/>
    </source>
</evidence>
<reference evidence="1 2" key="1">
    <citation type="submission" date="2017-09" db="EMBL/GenBank/DDBJ databases">
        <authorList>
            <consortium name="International Durum Wheat Genome Sequencing Consortium (IDWGSC)"/>
            <person name="Milanesi L."/>
        </authorList>
    </citation>
    <scope>NUCLEOTIDE SEQUENCE [LARGE SCALE GENOMIC DNA]</scope>
    <source>
        <strain evidence="2">cv. Svevo</strain>
    </source>
</reference>
<dbReference type="Proteomes" id="UP000324705">
    <property type="component" value="Chromosome 7A"/>
</dbReference>
<dbReference type="EMBL" id="LT934123">
    <property type="protein sequence ID" value="VAI76290.1"/>
    <property type="molecule type" value="Genomic_DNA"/>
</dbReference>
<evidence type="ECO:0000313" key="2">
    <source>
        <dbReference type="Proteomes" id="UP000324705"/>
    </source>
</evidence>
<dbReference type="AlphaFoldDB" id="A0A9R0ZG81"/>
<proteinExistence type="predicted"/>
<gene>
    <name evidence="1" type="ORF">TRITD_7Av1G165420</name>
</gene>
<organism evidence="1 2">
    <name type="scientific">Triticum turgidum subsp. durum</name>
    <name type="common">Durum wheat</name>
    <name type="synonym">Triticum durum</name>
    <dbReference type="NCBI Taxonomy" id="4567"/>
    <lineage>
        <taxon>Eukaryota</taxon>
        <taxon>Viridiplantae</taxon>
        <taxon>Streptophyta</taxon>
        <taxon>Embryophyta</taxon>
        <taxon>Tracheophyta</taxon>
        <taxon>Spermatophyta</taxon>
        <taxon>Magnoliopsida</taxon>
        <taxon>Liliopsida</taxon>
        <taxon>Poales</taxon>
        <taxon>Poaceae</taxon>
        <taxon>BOP clade</taxon>
        <taxon>Pooideae</taxon>
        <taxon>Triticodae</taxon>
        <taxon>Triticeae</taxon>
        <taxon>Triticinae</taxon>
        <taxon>Triticum</taxon>
    </lineage>
</organism>
<keyword evidence="2" id="KW-1185">Reference proteome</keyword>
<protein>
    <submittedName>
        <fullName evidence="1">Uncharacterized protein</fullName>
    </submittedName>
</protein>
<sequence>MLSTRVDRIQQSLAARIRPTVAGESPPPTRRAFPVGTTTHIGAEGNRVHDQQVDRRARCCAADKTGRREEGGAHGRLADKEPTRLCHIYKPQVSFPAALHFFSRRFWGRRVGEQTGD</sequence>
<dbReference type="Gramene" id="TRITD7Av1G165420.1">
    <property type="protein sequence ID" value="TRITD7Av1G165420.1"/>
    <property type="gene ID" value="TRITD7Av1G165420"/>
</dbReference>
<accession>A0A9R0ZG81</accession>